<dbReference type="KEGG" id="span:AWL63_13625"/>
<proteinExistence type="predicted"/>
<accession>A0A1B3ZBP7</accession>
<sequence length="138" mass="14986">MQMPYTENNGKLLSLVENHGILRLMLAILFLFAAMASPQDMVSADPVPGMLPNGVGTDEVAISSITDAAVQRCVQFFERELAPQAGMRIERRAMTSSPNLGQIWRADAVSVSKPIRASRFFCTNASKSIEPLDTAGTE</sequence>
<evidence type="ECO:0000256" key="1">
    <source>
        <dbReference type="SAM" id="Phobius"/>
    </source>
</evidence>
<feature type="transmembrane region" description="Helical" evidence="1">
    <location>
        <begin position="20"/>
        <end position="37"/>
    </location>
</feature>
<evidence type="ECO:0000313" key="2">
    <source>
        <dbReference type="EMBL" id="AOH84849.1"/>
    </source>
</evidence>
<evidence type="ECO:0000313" key="3">
    <source>
        <dbReference type="Proteomes" id="UP000094256"/>
    </source>
</evidence>
<reference evidence="2 3" key="1">
    <citation type="submission" date="2016-01" db="EMBL/GenBank/DDBJ databases">
        <title>Complete genome and mega plasmid sequence of Sphingomonas panacis DCY99 elicits systemic resistance in rice to Xanthomonas oryzae.</title>
        <authorList>
            <person name="Kim Y.J."/>
            <person name="Yang D.C."/>
            <person name="Sing P."/>
        </authorList>
    </citation>
    <scope>NUCLEOTIDE SEQUENCE [LARGE SCALE GENOMIC DNA]</scope>
    <source>
        <strain evidence="2 3">DCY99</strain>
    </source>
</reference>
<organism evidence="2 3">
    <name type="scientific">Sphingomonas panacis</name>
    <dbReference type="NCBI Taxonomy" id="1560345"/>
    <lineage>
        <taxon>Bacteria</taxon>
        <taxon>Pseudomonadati</taxon>
        <taxon>Pseudomonadota</taxon>
        <taxon>Alphaproteobacteria</taxon>
        <taxon>Sphingomonadales</taxon>
        <taxon>Sphingomonadaceae</taxon>
        <taxon>Sphingomonas</taxon>
    </lineage>
</organism>
<dbReference type="EMBL" id="CP014168">
    <property type="protein sequence ID" value="AOH84849.1"/>
    <property type="molecule type" value="Genomic_DNA"/>
</dbReference>
<gene>
    <name evidence="2" type="ORF">AWL63_13625</name>
</gene>
<keyword evidence="1" id="KW-0472">Membrane</keyword>
<keyword evidence="1" id="KW-1133">Transmembrane helix</keyword>
<protein>
    <submittedName>
        <fullName evidence="2">Uncharacterized protein</fullName>
    </submittedName>
</protein>
<dbReference type="Proteomes" id="UP000094256">
    <property type="component" value="Chromosome"/>
</dbReference>
<keyword evidence="3" id="KW-1185">Reference proteome</keyword>
<keyword evidence="1" id="KW-0812">Transmembrane</keyword>
<dbReference type="AlphaFoldDB" id="A0A1B3ZBP7"/>
<name>A0A1B3ZBP7_9SPHN</name>